<dbReference type="SUPFAM" id="SSF55811">
    <property type="entry name" value="Nudix"/>
    <property type="match status" value="1"/>
</dbReference>
<evidence type="ECO:0000256" key="10">
    <source>
        <dbReference type="ARBA" id="ARBA00030308"/>
    </source>
</evidence>
<keyword evidence="7 13" id="KW-0460">Magnesium</keyword>
<dbReference type="NCBIfam" id="TIGR00052">
    <property type="entry name" value="nudix-type nucleoside diphosphatase, YffH/AdpP family"/>
    <property type="match status" value="1"/>
</dbReference>
<proteinExistence type="inferred from homology"/>
<dbReference type="InterPro" id="IPR015797">
    <property type="entry name" value="NUDIX_hydrolase-like_dom_sf"/>
</dbReference>
<dbReference type="PROSITE" id="PS51462">
    <property type="entry name" value="NUDIX"/>
    <property type="match status" value="1"/>
</dbReference>
<comment type="catalytic activity">
    <reaction evidence="12">
        <text>ADP-D-ribose + H2O = D-ribose 5-phosphate + AMP + 2 H(+)</text>
        <dbReference type="Rhea" id="RHEA:10412"/>
        <dbReference type="ChEBI" id="CHEBI:15377"/>
        <dbReference type="ChEBI" id="CHEBI:15378"/>
        <dbReference type="ChEBI" id="CHEBI:57967"/>
        <dbReference type="ChEBI" id="CHEBI:78346"/>
        <dbReference type="ChEBI" id="CHEBI:456215"/>
        <dbReference type="EC" id="3.6.1.13"/>
    </reaction>
</comment>
<dbReference type="Pfam" id="PF00293">
    <property type="entry name" value="NUDIX"/>
    <property type="match status" value="1"/>
</dbReference>
<evidence type="ECO:0000256" key="2">
    <source>
        <dbReference type="ARBA" id="ARBA00007482"/>
    </source>
</evidence>
<evidence type="ECO:0000313" key="17">
    <source>
        <dbReference type="Proteomes" id="UP000282125"/>
    </source>
</evidence>
<dbReference type="InterPro" id="IPR004385">
    <property type="entry name" value="NDP_pyrophosphatase"/>
</dbReference>
<sequence>MERAALVLRGGAERKRMTSLFLHGPLARLEGLSLVLGHPVAVGRARLAGFEAHAALPGHWPALAAAEAAQTEGLELRDPSEADLARIDWLAACFGQARLPLPDGREALLPLHPAAAPAVPQPPGHEEVVTEALRDLMADYQRLDLPLTVVRWDMMLRRAASRLRALGQEGAKIRRDARPGDVAVRDRRVVYANYFSVEEYDLRHSRFDGGESPEINRAAFISSDAATVLPYDPKRDRVLVVEQIRSGPLARGAENPWLLEPIAGRVDAFETPEDCARREAEEEAGLTLDRLIEAARYYPSPGAKAEFLYSYIALCDLPDDLPRLGGLASEAEDIRAHLLPFDALMARITTPEFASGPLILSALWLAGQRDRLRAAG</sequence>
<reference evidence="16 17" key="1">
    <citation type="submission" date="2018-11" db="EMBL/GenBank/DDBJ databases">
        <title>Gemmobacter sp. nov., YIM 102744-1 draft genome.</title>
        <authorList>
            <person name="Li G."/>
            <person name="Jiang Y."/>
        </authorList>
    </citation>
    <scope>NUCLEOTIDE SEQUENCE [LARGE SCALE GENOMIC DNA]</scope>
    <source>
        <strain evidence="16 17">YIM 102744-1</strain>
    </source>
</reference>
<evidence type="ECO:0000256" key="3">
    <source>
        <dbReference type="ARBA" id="ARBA00012453"/>
    </source>
</evidence>
<evidence type="ECO:0000256" key="14">
    <source>
        <dbReference type="PIRSR" id="PIRSR604385-3"/>
    </source>
</evidence>
<accession>A0A3P3DSX2</accession>
<feature type="binding site" evidence="13">
    <location>
        <position position="332"/>
    </location>
    <ligand>
        <name>Mg(2+)</name>
        <dbReference type="ChEBI" id="CHEBI:18420"/>
        <label>1</label>
    </ligand>
</feature>
<dbReference type="CDD" id="cd24155">
    <property type="entry name" value="NUDIX_ADPRase"/>
    <property type="match status" value="1"/>
</dbReference>
<keyword evidence="17" id="KW-1185">Reference proteome</keyword>
<gene>
    <name evidence="16" type="ORF">EG244_04070</name>
</gene>
<comment type="similarity">
    <text evidence="2">Belongs to the Nudix hydrolase family. NudF subfamily.</text>
</comment>
<dbReference type="Proteomes" id="UP000282125">
    <property type="component" value="Unassembled WGS sequence"/>
</dbReference>
<evidence type="ECO:0000256" key="4">
    <source>
        <dbReference type="ARBA" id="ARBA00013297"/>
    </source>
</evidence>
<organism evidence="16 17">
    <name type="scientific">Falsigemmobacter faecalis</name>
    <dbReference type="NCBI Taxonomy" id="2488730"/>
    <lineage>
        <taxon>Bacteria</taxon>
        <taxon>Pseudomonadati</taxon>
        <taxon>Pseudomonadota</taxon>
        <taxon>Alphaproteobacteria</taxon>
        <taxon>Rhodobacterales</taxon>
        <taxon>Paracoccaceae</taxon>
        <taxon>Falsigemmobacter</taxon>
    </lineage>
</organism>
<dbReference type="GO" id="GO:0019144">
    <property type="term" value="F:ADP-sugar diphosphatase activity"/>
    <property type="evidence" value="ECO:0007669"/>
    <property type="project" value="TreeGrafter"/>
</dbReference>
<dbReference type="AlphaFoldDB" id="A0A3P3DSX2"/>
<comment type="cofactor">
    <cofactor evidence="1 13">
        <name>Mg(2+)</name>
        <dbReference type="ChEBI" id="CHEBI:18420"/>
    </cofactor>
</comment>
<dbReference type="PANTHER" id="PTHR11839:SF5">
    <property type="entry name" value="ADP-RIBOSE PYROPHOSPHATASE"/>
    <property type="match status" value="1"/>
</dbReference>
<dbReference type="GO" id="GO:0047631">
    <property type="term" value="F:ADP-ribose diphosphatase activity"/>
    <property type="evidence" value="ECO:0007669"/>
    <property type="project" value="UniProtKB-EC"/>
</dbReference>
<evidence type="ECO:0000256" key="5">
    <source>
        <dbReference type="ARBA" id="ARBA00022723"/>
    </source>
</evidence>
<evidence type="ECO:0000313" key="16">
    <source>
        <dbReference type="EMBL" id="RRH77377.1"/>
    </source>
</evidence>
<dbReference type="InterPro" id="IPR020084">
    <property type="entry name" value="NUDIX_hydrolase_CS"/>
</dbReference>
<comment type="caution">
    <text evidence="16">The sequence shown here is derived from an EMBL/GenBank/DDBJ whole genome shotgun (WGS) entry which is preliminary data.</text>
</comment>
<feature type="domain" description="Nudix hydrolase" evidence="15">
    <location>
        <begin position="221"/>
        <end position="361"/>
    </location>
</feature>
<dbReference type="Gene3D" id="3.10.490.10">
    <property type="entry name" value="Gamma-glutamyl cyclotransferase-like"/>
    <property type="match status" value="1"/>
</dbReference>
<dbReference type="GO" id="GO:0019693">
    <property type="term" value="P:ribose phosphate metabolic process"/>
    <property type="evidence" value="ECO:0007669"/>
    <property type="project" value="TreeGrafter"/>
</dbReference>
<evidence type="ECO:0000256" key="13">
    <source>
        <dbReference type="PIRSR" id="PIRSR604385-2"/>
    </source>
</evidence>
<dbReference type="GO" id="GO:0006753">
    <property type="term" value="P:nucleoside phosphate metabolic process"/>
    <property type="evidence" value="ECO:0007669"/>
    <property type="project" value="TreeGrafter"/>
</dbReference>
<dbReference type="EC" id="3.6.1.13" evidence="3"/>
<feature type="binding site" evidence="13">
    <location>
        <position position="263"/>
    </location>
    <ligand>
        <name>Mg(2+)</name>
        <dbReference type="ChEBI" id="CHEBI:18420"/>
        <label>1</label>
    </ligand>
</feature>
<evidence type="ECO:0000256" key="1">
    <source>
        <dbReference type="ARBA" id="ARBA00001946"/>
    </source>
</evidence>
<comment type="function">
    <text evidence="8">Acts on ADP-mannose and ADP-glucose as well as ADP-ribose. Prevents glycogen biosynthesis. The reaction catalyzed by this enzyme is a limiting step of the gluconeogenic process.</text>
</comment>
<protein>
    <recommendedName>
        <fullName evidence="4">ADP-ribose pyrophosphatase</fullName>
        <ecNumber evidence="3">3.6.1.13</ecNumber>
    </recommendedName>
    <alternativeName>
        <fullName evidence="9">ADP-ribose diphosphatase</fullName>
    </alternativeName>
    <alternativeName>
        <fullName evidence="11">ADP-ribose phosphohydrolase</fullName>
    </alternativeName>
    <alternativeName>
        <fullName evidence="10">Adenosine diphosphoribose pyrophosphatase</fullName>
    </alternativeName>
</protein>
<evidence type="ECO:0000256" key="7">
    <source>
        <dbReference type="ARBA" id="ARBA00022842"/>
    </source>
</evidence>
<feature type="binding site" evidence="13">
    <location>
        <position position="283"/>
    </location>
    <ligand>
        <name>Mg(2+)</name>
        <dbReference type="ChEBI" id="CHEBI:18420"/>
        <label>1</label>
    </ligand>
</feature>
<evidence type="ECO:0000259" key="15">
    <source>
        <dbReference type="PROSITE" id="PS51462"/>
    </source>
</evidence>
<evidence type="ECO:0000256" key="11">
    <source>
        <dbReference type="ARBA" id="ARBA00033056"/>
    </source>
</evidence>
<feature type="short sequence motif" description="Nudix box" evidence="14">
    <location>
        <begin position="264"/>
        <end position="286"/>
    </location>
</feature>
<dbReference type="PROSITE" id="PS00893">
    <property type="entry name" value="NUDIX_BOX"/>
    <property type="match status" value="1"/>
</dbReference>
<keyword evidence="5 13" id="KW-0479">Metal-binding</keyword>
<name>A0A3P3DSX2_9RHOB</name>
<evidence type="ECO:0000256" key="12">
    <source>
        <dbReference type="ARBA" id="ARBA00049546"/>
    </source>
</evidence>
<feature type="binding site" evidence="13">
    <location>
        <position position="279"/>
    </location>
    <ligand>
        <name>Mg(2+)</name>
        <dbReference type="ChEBI" id="CHEBI:18420"/>
        <label>1</label>
    </ligand>
</feature>
<dbReference type="EMBL" id="RRAZ01000004">
    <property type="protein sequence ID" value="RRH77377.1"/>
    <property type="molecule type" value="Genomic_DNA"/>
</dbReference>
<keyword evidence="6" id="KW-0378">Hydrolase</keyword>
<dbReference type="Gene3D" id="3.90.79.10">
    <property type="entry name" value="Nucleoside Triphosphate Pyrophosphohydrolase"/>
    <property type="match status" value="1"/>
</dbReference>
<dbReference type="PANTHER" id="PTHR11839">
    <property type="entry name" value="UDP/ADP-SUGAR PYROPHOSPHATASE"/>
    <property type="match status" value="1"/>
</dbReference>
<dbReference type="InterPro" id="IPR000086">
    <property type="entry name" value="NUDIX_hydrolase_dom"/>
</dbReference>
<evidence type="ECO:0000256" key="9">
    <source>
        <dbReference type="ARBA" id="ARBA00030162"/>
    </source>
</evidence>
<evidence type="ECO:0000256" key="8">
    <source>
        <dbReference type="ARBA" id="ARBA00025164"/>
    </source>
</evidence>
<dbReference type="GO" id="GO:0046872">
    <property type="term" value="F:metal ion binding"/>
    <property type="evidence" value="ECO:0007669"/>
    <property type="project" value="UniProtKB-KW"/>
</dbReference>
<dbReference type="GO" id="GO:0005829">
    <property type="term" value="C:cytosol"/>
    <property type="evidence" value="ECO:0007669"/>
    <property type="project" value="TreeGrafter"/>
</dbReference>
<evidence type="ECO:0000256" key="6">
    <source>
        <dbReference type="ARBA" id="ARBA00022801"/>
    </source>
</evidence>